<feature type="transmembrane region" description="Helical" evidence="18">
    <location>
        <begin position="314"/>
        <end position="342"/>
    </location>
</feature>
<feature type="transmembrane region" description="Helical" evidence="18">
    <location>
        <begin position="116"/>
        <end position="133"/>
    </location>
</feature>
<keyword evidence="2" id="KW-0328">Glycosyltransferase</keyword>
<dbReference type="PANTHER" id="PTHR30474:SF2">
    <property type="entry name" value="PEPTIDOGLYCAN GLYCOSYLTRANSFERASE FTSW-RELATED"/>
    <property type="match status" value="1"/>
</dbReference>
<evidence type="ECO:0000313" key="20">
    <source>
        <dbReference type="Proteomes" id="UP001500655"/>
    </source>
</evidence>
<evidence type="ECO:0000256" key="7">
    <source>
        <dbReference type="ARBA" id="ARBA00022989"/>
    </source>
</evidence>
<dbReference type="PANTHER" id="PTHR30474">
    <property type="entry name" value="CELL CYCLE PROTEIN"/>
    <property type="match status" value="1"/>
</dbReference>
<evidence type="ECO:0000256" key="10">
    <source>
        <dbReference type="ARBA" id="ARBA00033270"/>
    </source>
</evidence>
<dbReference type="EMBL" id="BAAALS010000005">
    <property type="protein sequence ID" value="GAA1743715.1"/>
    <property type="molecule type" value="Genomic_DNA"/>
</dbReference>
<dbReference type="EC" id="2.4.99.28" evidence="14"/>
<keyword evidence="5" id="KW-0133">Cell shape</keyword>
<keyword evidence="8 18" id="KW-0472">Membrane</keyword>
<name>A0ABN2JYH6_9ACTN</name>
<keyword evidence="20" id="KW-1185">Reference proteome</keyword>
<gene>
    <name evidence="19" type="ORF">GCM10009681_13150</name>
</gene>
<evidence type="ECO:0000256" key="17">
    <source>
        <dbReference type="SAM" id="MobiDB-lite"/>
    </source>
</evidence>
<evidence type="ECO:0000256" key="15">
    <source>
        <dbReference type="ARBA" id="ARBA00049902"/>
    </source>
</evidence>
<dbReference type="Proteomes" id="UP001500655">
    <property type="component" value="Unassembled WGS sequence"/>
</dbReference>
<evidence type="ECO:0000256" key="8">
    <source>
        <dbReference type="ARBA" id="ARBA00023136"/>
    </source>
</evidence>
<feature type="transmembrane region" description="Helical" evidence="18">
    <location>
        <begin position="234"/>
        <end position="254"/>
    </location>
</feature>
<evidence type="ECO:0000256" key="4">
    <source>
        <dbReference type="ARBA" id="ARBA00022692"/>
    </source>
</evidence>
<keyword evidence="7 18" id="KW-1133">Transmembrane helix</keyword>
<feature type="transmembrane region" description="Helical" evidence="18">
    <location>
        <begin position="354"/>
        <end position="381"/>
    </location>
</feature>
<evidence type="ECO:0000256" key="1">
    <source>
        <dbReference type="ARBA" id="ARBA00004141"/>
    </source>
</evidence>
<evidence type="ECO:0000256" key="16">
    <source>
        <dbReference type="ARBA" id="ARBA00049966"/>
    </source>
</evidence>
<evidence type="ECO:0000256" key="2">
    <source>
        <dbReference type="ARBA" id="ARBA00022676"/>
    </source>
</evidence>
<feature type="transmembrane region" description="Helical" evidence="18">
    <location>
        <begin position="46"/>
        <end position="67"/>
    </location>
</feature>
<evidence type="ECO:0000256" key="5">
    <source>
        <dbReference type="ARBA" id="ARBA00022960"/>
    </source>
</evidence>
<evidence type="ECO:0000256" key="12">
    <source>
        <dbReference type="ARBA" id="ARBA00041185"/>
    </source>
</evidence>
<comment type="caution">
    <text evidence="19">The sequence shown here is derived from an EMBL/GenBank/DDBJ whole genome shotgun (WGS) entry which is preliminary data.</text>
</comment>
<feature type="region of interest" description="Disordered" evidence="17">
    <location>
        <begin position="1"/>
        <end position="23"/>
    </location>
</feature>
<evidence type="ECO:0000256" key="13">
    <source>
        <dbReference type="ARBA" id="ARBA00041418"/>
    </source>
</evidence>
<comment type="function">
    <text evidence="16">Peptidoglycan polymerase that is essential for cell division.</text>
</comment>
<comment type="similarity">
    <text evidence="11">Belongs to the SEDS family. FtsW subfamily.</text>
</comment>
<dbReference type="RefSeq" id="WP_344077958.1">
    <property type="nucleotide sequence ID" value="NZ_BAAALS010000005.1"/>
</dbReference>
<comment type="subcellular location">
    <subcellularLocation>
        <location evidence="1">Membrane</location>
        <topology evidence="1">Multi-pass membrane protein</topology>
    </subcellularLocation>
</comment>
<evidence type="ECO:0000256" key="6">
    <source>
        <dbReference type="ARBA" id="ARBA00022984"/>
    </source>
</evidence>
<reference evidence="19 20" key="1">
    <citation type="journal article" date="2019" name="Int. J. Syst. Evol. Microbiol.">
        <title>The Global Catalogue of Microorganisms (GCM) 10K type strain sequencing project: providing services to taxonomists for standard genome sequencing and annotation.</title>
        <authorList>
            <consortium name="The Broad Institute Genomics Platform"/>
            <consortium name="The Broad Institute Genome Sequencing Center for Infectious Disease"/>
            <person name="Wu L."/>
            <person name="Ma J."/>
        </authorList>
    </citation>
    <scope>NUCLEOTIDE SEQUENCE [LARGE SCALE GENOMIC DNA]</scope>
    <source>
        <strain evidence="19 20">JCM 13249</strain>
    </source>
</reference>
<evidence type="ECO:0000256" key="14">
    <source>
        <dbReference type="ARBA" id="ARBA00044770"/>
    </source>
</evidence>
<proteinExistence type="inferred from homology"/>
<keyword evidence="3" id="KW-0808">Transferase</keyword>
<feature type="transmembrane region" description="Helical" evidence="18">
    <location>
        <begin position="195"/>
        <end position="228"/>
    </location>
</feature>
<evidence type="ECO:0000256" key="3">
    <source>
        <dbReference type="ARBA" id="ARBA00022679"/>
    </source>
</evidence>
<organism evidence="19 20">
    <name type="scientific">Luedemannella helvata</name>
    <dbReference type="NCBI Taxonomy" id="349315"/>
    <lineage>
        <taxon>Bacteria</taxon>
        <taxon>Bacillati</taxon>
        <taxon>Actinomycetota</taxon>
        <taxon>Actinomycetes</taxon>
        <taxon>Micromonosporales</taxon>
        <taxon>Micromonosporaceae</taxon>
        <taxon>Luedemannella</taxon>
    </lineage>
</organism>
<dbReference type="InterPro" id="IPR001182">
    <property type="entry name" value="FtsW/RodA"/>
</dbReference>
<keyword evidence="6" id="KW-0573">Peptidoglycan synthesis</keyword>
<evidence type="ECO:0000256" key="11">
    <source>
        <dbReference type="ARBA" id="ARBA00038053"/>
    </source>
</evidence>
<evidence type="ECO:0000256" key="18">
    <source>
        <dbReference type="SAM" id="Phobius"/>
    </source>
</evidence>
<protein>
    <recommendedName>
        <fullName evidence="12">Probable peptidoglycan glycosyltransferase FtsW</fullName>
        <ecNumber evidence="14">2.4.99.28</ecNumber>
    </recommendedName>
    <alternativeName>
        <fullName evidence="13">Cell division protein FtsW</fullName>
    </alternativeName>
    <alternativeName>
        <fullName evidence="10">Cell wall polymerase</fullName>
    </alternativeName>
    <alternativeName>
        <fullName evidence="9">Peptidoglycan polymerase</fullName>
    </alternativeName>
</protein>
<keyword evidence="4 18" id="KW-0812">Transmembrane</keyword>
<sequence length="456" mass="48396">MSERGEGPVTTGSREADAPSPPAPGSPFLAWTALLRGLLSRPLASYYLLISSAGLLLIVGLVMVFSATSLQAYATHGNAFTSIEKQATSALIGFVAFWACQRLPARTYRWLARPGLIAAFVLLILLDVLALLAEAKILHDPKIGPLRADELWLYLGPVQLQPSELAKIAFVVWAADVLVRKGALAGRWRELSRPLFPVAGLLFLLVGYNDLGTMLCLVVMFVGVLWAAGVRLSVLGGMFAFALIGVFVLIKMPGVGYRQERLDAFLDPGAHAQGMAYQAMEGLFAISNGGWFGVGLGRAKLKWGWLPNGHNDFIFAVIAEELGVVGCVVVLGLFAVLAYTGLRIARRVPGSFRRLVAAGITVWLAGQAAINLGGVVGLLPITGLPLPLISDGGSALVVTMAMIGVLASFARAEPAAAHALHARPPGQLGRLLWAPLPPLPRRARQREAPSASAGER</sequence>
<evidence type="ECO:0000256" key="9">
    <source>
        <dbReference type="ARBA" id="ARBA00032370"/>
    </source>
</evidence>
<accession>A0ABN2JYH6</accession>
<comment type="catalytic activity">
    <reaction evidence="15">
        <text>[GlcNAc-(1-&gt;4)-Mur2Ac(oyl-L-Ala-gamma-D-Glu-L-Lys-D-Ala-D-Ala)](n)-di-trans,octa-cis-undecaprenyl diphosphate + beta-D-GlcNAc-(1-&gt;4)-Mur2Ac(oyl-L-Ala-gamma-D-Glu-L-Lys-D-Ala-D-Ala)-di-trans,octa-cis-undecaprenyl diphosphate = [GlcNAc-(1-&gt;4)-Mur2Ac(oyl-L-Ala-gamma-D-Glu-L-Lys-D-Ala-D-Ala)](n+1)-di-trans,octa-cis-undecaprenyl diphosphate + di-trans,octa-cis-undecaprenyl diphosphate + H(+)</text>
        <dbReference type="Rhea" id="RHEA:23708"/>
        <dbReference type="Rhea" id="RHEA-COMP:9602"/>
        <dbReference type="Rhea" id="RHEA-COMP:9603"/>
        <dbReference type="ChEBI" id="CHEBI:15378"/>
        <dbReference type="ChEBI" id="CHEBI:58405"/>
        <dbReference type="ChEBI" id="CHEBI:60033"/>
        <dbReference type="ChEBI" id="CHEBI:78435"/>
        <dbReference type="EC" id="2.4.99.28"/>
    </reaction>
</comment>
<dbReference type="Pfam" id="PF01098">
    <property type="entry name" value="FTSW_RODA_SPOVE"/>
    <property type="match status" value="1"/>
</dbReference>
<feature type="transmembrane region" description="Helical" evidence="18">
    <location>
        <begin position="393"/>
        <end position="410"/>
    </location>
</feature>
<evidence type="ECO:0000313" key="19">
    <source>
        <dbReference type="EMBL" id="GAA1743715.1"/>
    </source>
</evidence>